<dbReference type="HOGENOM" id="CLU_347750_0_0_0"/>
<evidence type="ECO:0000256" key="1">
    <source>
        <dbReference type="SAM" id="MobiDB-lite"/>
    </source>
</evidence>
<dbReference type="eggNOG" id="COG2120">
    <property type="taxonomic scope" value="Bacteria"/>
</dbReference>
<proteinExistence type="predicted"/>
<dbReference type="Pfam" id="PF02585">
    <property type="entry name" value="PIG-L"/>
    <property type="match status" value="1"/>
</dbReference>
<dbReference type="KEGG" id="gba:J421_0065"/>
<keyword evidence="2" id="KW-0732">Signal</keyword>
<feature type="compositionally biased region" description="Basic and acidic residues" evidence="1">
    <location>
        <begin position="247"/>
        <end position="262"/>
    </location>
</feature>
<dbReference type="SUPFAM" id="SSF52317">
    <property type="entry name" value="Class I glutamine amidotransferase-like"/>
    <property type="match status" value="1"/>
</dbReference>
<dbReference type="EMBL" id="CP007128">
    <property type="protein sequence ID" value="AHG87602.1"/>
    <property type="molecule type" value="Genomic_DNA"/>
</dbReference>
<dbReference type="InterPro" id="IPR003737">
    <property type="entry name" value="GlcNAc_PI_deacetylase-related"/>
</dbReference>
<name>W0RAW0_9BACT</name>
<sequence length="836" mass="89337">MKRLLCAAALTLAATKIHAQDRGAAALGRLVDGLGMTARVLVIAAHPDDEDTRLITLLAKGRHAETGYLSLTRGDGGQNLIGNELGEALGAIRTEELLAARRLDGGRQFFARAFDFGFSKSAEETFQHWPHDSVLGDVVKIVRAYRPQVVIAIWSGTPADGHGHHQASGIIAREAYDLSADTVRFPTATYGAPWAVPKFYRSTSYRGNQGATLRYDAGRYDPLLGRSYAEIAAESRSQHKSQGQGGLERKGPSIVSLRREASRVNAGTPAERERDLFDGVDTTAAGAVAACTGTASIGDSLTAAIRDARRAFDAFHPETLVAPLVRAQRLVAVCAGTNDPRARLVGRRVNDALLLAAGVAVDAEAPREVVAFGDTMPVTVTVYDRGTLPVQVRVGDSSATIAPDSAAVFRRRVAAPTTGGAWWLARPRDGDMFTVPVDVRGEEVASRPPTERVDVTVGGAQATLLAPIVYRYADAVRGDVRRPLVGAPAVSVTLDNAVEYARAGVPFARDVHVRLRSASTAPRDVTVRLELPNGLAADSAARRVTLPRYDAQADVAFHIRGTIAAGTHAIRAVAESNGERFTNGYQLVDYDHIRPQRLYRVAETRLSSVGVTLPPKASIAYVQGVGDNVAPMLAELGLPVTMLDPAAIASTDLSKFTAIVIGQRAYEASDALLAQNPWLFTWVRNGGTLVVQGGQAEMQRPGVMPFPIVVAQPTQRVTHPDAPVTVVDSTTSVLASPNRIDATDWQGWVQERARYLPRSYDSTYKAPLSMADPGEPPSRGALLVAPYGRGTYVYTTLSLFRQLPNGNPGAARLFVNLLGAKASNGGAGTTALKRRR</sequence>
<evidence type="ECO:0000313" key="3">
    <source>
        <dbReference type="EMBL" id="AHG87602.1"/>
    </source>
</evidence>
<organism evidence="3 4">
    <name type="scientific">Gemmatirosa kalamazoonensis</name>
    <dbReference type="NCBI Taxonomy" id="861299"/>
    <lineage>
        <taxon>Bacteria</taxon>
        <taxon>Pseudomonadati</taxon>
        <taxon>Gemmatimonadota</taxon>
        <taxon>Gemmatimonadia</taxon>
        <taxon>Gemmatimonadales</taxon>
        <taxon>Gemmatimonadaceae</taxon>
        <taxon>Gemmatirosa</taxon>
    </lineage>
</organism>
<dbReference type="PANTHER" id="PTHR12993:SF11">
    <property type="entry name" value="N-ACETYLGLUCOSAMINYL-PHOSPHATIDYLINOSITOL DE-N-ACETYLASE"/>
    <property type="match status" value="1"/>
</dbReference>
<reference evidence="3 4" key="1">
    <citation type="journal article" date="2014" name="Genome Announc.">
        <title>Genome Sequence and Methylome of Soil Bacterium Gemmatirosa kalamazoonensis KBS708T, a Member of the Rarely Cultivated Gemmatimonadetes Phylum.</title>
        <authorList>
            <person name="Debruyn J.M."/>
            <person name="Radosevich M."/>
            <person name="Wommack K.E."/>
            <person name="Polson S.W."/>
            <person name="Hauser L.J."/>
            <person name="Fawaz M.N."/>
            <person name="Korlach J."/>
            <person name="Tsai Y.C."/>
        </authorList>
    </citation>
    <scope>NUCLEOTIDE SEQUENCE [LARGE SCALE GENOMIC DNA]</scope>
    <source>
        <strain evidence="3 4">KBS708</strain>
    </source>
</reference>
<evidence type="ECO:0000313" key="4">
    <source>
        <dbReference type="Proteomes" id="UP000019151"/>
    </source>
</evidence>
<gene>
    <name evidence="3" type="ORF">J421_0065</name>
</gene>
<keyword evidence="4" id="KW-1185">Reference proteome</keyword>
<dbReference type="InterPro" id="IPR024078">
    <property type="entry name" value="LmbE-like_dom_sf"/>
</dbReference>
<dbReference type="STRING" id="861299.J421_0065"/>
<dbReference type="PANTHER" id="PTHR12993">
    <property type="entry name" value="N-ACETYLGLUCOSAMINYL-PHOSPHATIDYLINOSITOL DE-N-ACETYLASE-RELATED"/>
    <property type="match status" value="1"/>
</dbReference>
<dbReference type="GO" id="GO:0016811">
    <property type="term" value="F:hydrolase activity, acting on carbon-nitrogen (but not peptide) bonds, in linear amides"/>
    <property type="evidence" value="ECO:0007669"/>
    <property type="project" value="TreeGrafter"/>
</dbReference>
<dbReference type="PATRIC" id="fig|861299.3.peg.61"/>
<accession>W0RAW0</accession>
<evidence type="ECO:0000256" key="2">
    <source>
        <dbReference type="SAM" id="SignalP"/>
    </source>
</evidence>
<dbReference type="SUPFAM" id="SSF102588">
    <property type="entry name" value="LmbE-like"/>
    <property type="match status" value="1"/>
</dbReference>
<dbReference type="InParanoid" id="W0RAW0"/>
<dbReference type="Proteomes" id="UP000019151">
    <property type="component" value="Chromosome"/>
</dbReference>
<dbReference type="AlphaFoldDB" id="W0RAW0"/>
<dbReference type="OrthoDB" id="9759749at2"/>
<dbReference type="Gene3D" id="3.40.50.10320">
    <property type="entry name" value="LmbE-like"/>
    <property type="match status" value="1"/>
</dbReference>
<dbReference type="RefSeq" id="WP_025409161.1">
    <property type="nucleotide sequence ID" value="NZ_CP007128.1"/>
</dbReference>
<dbReference type="InterPro" id="IPR029062">
    <property type="entry name" value="Class_I_gatase-like"/>
</dbReference>
<feature type="signal peptide" evidence="2">
    <location>
        <begin position="1"/>
        <end position="19"/>
    </location>
</feature>
<protein>
    <submittedName>
        <fullName evidence="3">LmbE family protein</fullName>
    </submittedName>
</protein>
<feature type="region of interest" description="Disordered" evidence="1">
    <location>
        <begin position="234"/>
        <end position="275"/>
    </location>
</feature>
<feature type="chain" id="PRO_5004793833" evidence="2">
    <location>
        <begin position="20"/>
        <end position="836"/>
    </location>
</feature>